<dbReference type="InterPro" id="IPR041698">
    <property type="entry name" value="Methyltransf_25"/>
</dbReference>
<accession>V4BYV3</accession>
<evidence type="ECO:0000313" key="3">
    <source>
        <dbReference type="Proteomes" id="UP000030746"/>
    </source>
</evidence>
<dbReference type="STRING" id="225164.V4BYV3"/>
<dbReference type="HOGENOM" id="CLU_090201_1_0_1"/>
<dbReference type="SUPFAM" id="SSF53335">
    <property type="entry name" value="S-adenosyl-L-methionine-dependent methyltransferases"/>
    <property type="match status" value="1"/>
</dbReference>
<dbReference type="PANTHER" id="PTHR43591:SF101">
    <property type="entry name" value="METHYLTRANSFERASE-LIKE PROTEIN 27"/>
    <property type="match status" value="1"/>
</dbReference>
<dbReference type="CDD" id="cd02440">
    <property type="entry name" value="AdoMet_MTases"/>
    <property type="match status" value="1"/>
</dbReference>
<dbReference type="Gene3D" id="3.40.50.150">
    <property type="entry name" value="Vaccinia Virus protein VP39"/>
    <property type="match status" value="1"/>
</dbReference>
<dbReference type="AlphaFoldDB" id="V4BYV3"/>
<dbReference type="OrthoDB" id="3647at2759"/>
<proteinExistence type="predicted"/>
<dbReference type="RefSeq" id="XP_009055140.1">
    <property type="nucleotide sequence ID" value="XM_009056892.1"/>
</dbReference>
<dbReference type="PANTHER" id="PTHR43591">
    <property type="entry name" value="METHYLTRANSFERASE"/>
    <property type="match status" value="1"/>
</dbReference>
<dbReference type="Pfam" id="PF13649">
    <property type="entry name" value="Methyltransf_25"/>
    <property type="match status" value="1"/>
</dbReference>
<evidence type="ECO:0000313" key="2">
    <source>
        <dbReference type="EMBL" id="ESO94299.1"/>
    </source>
</evidence>
<reference evidence="2 3" key="1">
    <citation type="journal article" date="2013" name="Nature">
        <title>Insights into bilaterian evolution from three spiralian genomes.</title>
        <authorList>
            <person name="Simakov O."/>
            <person name="Marletaz F."/>
            <person name="Cho S.J."/>
            <person name="Edsinger-Gonzales E."/>
            <person name="Havlak P."/>
            <person name="Hellsten U."/>
            <person name="Kuo D.H."/>
            <person name="Larsson T."/>
            <person name="Lv J."/>
            <person name="Arendt D."/>
            <person name="Savage R."/>
            <person name="Osoegawa K."/>
            <person name="de Jong P."/>
            <person name="Grimwood J."/>
            <person name="Chapman J.A."/>
            <person name="Shapiro H."/>
            <person name="Aerts A."/>
            <person name="Otillar R.P."/>
            <person name="Terry A.Y."/>
            <person name="Boore J.L."/>
            <person name="Grigoriev I.V."/>
            <person name="Lindberg D.R."/>
            <person name="Seaver E.C."/>
            <person name="Weisblat D.A."/>
            <person name="Putnam N.H."/>
            <person name="Rokhsar D.S."/>
        </authorList>
    </citation>
    <scope>NUCLEOTIDE SEQUENCE [LARGE SCALE GENOMIC DNA]</scope>
</reference>
<dbReference type="EMBL" id="KB201847">
    <property type="protein sequence ID" value="ESO94299.1"/>
    <property type="molecule type" value="Genomic_DNA"/>
</dbReference>
<feature type="domain" description="Methyltransferase" evidence="1">
    <location>
        <begin position="71"/>
        <end position="162"/>
    </location>
</feature>
<dbReference type="KEGG" id="lgi:LOTGIDRAFT_161524"/>
<name>V4BYV3_LOTGI</name>
<evidence type="ECO:0000259" key="1">
    <source>
        <dbReference type="Pfam" id="PF13649"/>
    </source>
</evidence>
<dbReference type="Proteomes" id="UP000030746">
    <property type="component" value="Unassembled WGS sequence"/>
</dbReference>
<dbReference type="InterPro" id="IPR029063">
    <property type="entry name" value="SAM-dependent_MTases_sf"/>
</dbReference>
<dbReference type="CTD" id="20238714"/>
<gene>
    <name evidence="2" type="ORF">LOTGIDRAFT_161524</name>
</gene>
<dbReference type="GeneID" id="20238714"/>
<protein>
    <recommendedName>
        <fullName evidence="1">Methyltransferase domain-containing protein</fullName>
    </recommendedName>
</protein>
<keyword evidence="3" id="KW-1185">Reference proteome</keyword>
<sequence>MNKFSLKNAYDHNSQAFSADITVAERIDFYSKWCQSGEYEKDLSKGGTYNGPIIAGEAISRLYPDDKNIRILDIAAGTGYVGEELRNKGYFNLDALEPSKVMLQQAKDKKIYKNHICDILGGTAVHINDDEYDCTVVCGAMGEGHIPCSGLNEMIRVVKPGGVVCIVMREEYLFTVSEYKDRLEPLMKQLEDEGKWESKDRINFPNHFAGKSGVLFVFRVKCDGV</sequence>
<dbReference type="OMA" id="VERITCC"/>
<organism evidence="2 3">
    <name type="scientific">Lottia gigantea</name>
    <name type="common">Giant owl limpet</name>
    <dbReference type="NCBI Taxonomy" id="225164"/>
    <lineage>
        <taxon>Eukaryota</taxon>
        <taxon>Metazoa</taxon>
        <taxon>Spiralia</taxon>
        <taxon>Lophotrochozoa</taxon>
        <taxon>Mollusca</taxon>
        <taxon>Gastropoda</taxon>
        <taxon>Patellogastropoda</taxon>
        <taxon>Lottioidea</taxon>
        <taxon>Lottiidae</taxon>
        <taxon>Lottia</taxon>
    </lineage>
</organism>